<dbReference type="Proteomes" id="UP001642360">
    <property type="component" value="Unassembled WGS sequence"/>
</dbReference>
<name>A0ABC8RKP3_9AQUA</name>
<feature type="transmembrane region" description="Helical" evidence="3">
    <location>
        <begin position="71"/>
        <end position="92"/>
    </location>
</feature>
<evidence type="ECO:0000256" key="1">
    <source>
        <dbReference type="ARBA" id="ARBA00010199"/>
    </source>
</evidence>
<proteinExistence type="inferred from homology"/>
<keyword evidence="5" id="KW-1185">Reference proteome</keyword>
<comment type="caution">
    <text evidence="4">The sequence shown here is derived from an EMBL/GenBank/DDBJ whole genome shotgun (WGS) entry which is preliminary data.</text>
</comment>
<reference evidence="4 5" key="1">
    <citation type="submission" date="2024-02" db="EMBL/GenBank/DDBJ databases">
        <authorList>
            <person name="Vignale AGUSTIN F."/>
            <person name="Sosa J E."/>
            <person name="Modenutti C."/>
        </authorList>
    </citation>
    <scope>NUCLEOTIDE SEQUENCE [LARGE SCALE GENOMIC DNA]</scope>
</reference>
<gene>
    <name evidence="4" type="ORF">ILEXP_LOCUS12516</name>
</gene>
<dbReference type="AlphaFoldDB" id="A0ABC8RKP3"/>
<feature type="compositionally biased region" description="Basic and acidic residues" evidence="2">
    <location>
        <begin position="17"/>
        <end position="26"/>
    </location>
</feature>
<feature type="transmembrane region" description="Helical" evidence="3">
    <location>
        <begin position="42"/>
        <end position="59"/>
    </location>
</feature>
<dbReference type="Pfam" id="PF01554">
    <property type="entry name" value="MatE"/>
    <property type="match status" value="1"/>
</dbReference>
<dbReference type="EMBL" id="CAUOFW020001419">
    <property type="protein sequence ID" value="CAK9144746.1"/>
    <property type="molecule type" value="Genomic_DNA"/>
</dbReference>
<keyword evidence="3" id="KW-0472">Membrane</keyword>
<evidence type="ECO:0000313" key="4">
    <source>
        <dbReference type="EMBL" id="CAK9144746.1"/>
    </source>
</evidence>
<evidence type="ECO:0000256" key="2">
    <source>
        <dbReference type="SAM" id="MobiDB-lite"/>
    </source>
</evidence>
<feature type="transmembrane region" description="Helical" evidence="3">
    <location>
        <begin position="113"/>
        <end position="132"/>
    </location>
</feature>
<evidence type="ECO:0000313" key="5">
    <source>
        <dbReference type="Proteomes" id="UP001642360"/>
    </source>
</evidence>
<dbReference type="PANTHER" id="PTHR11206">
    <property type="entry name" value="MULTIDRUG RESISTANCE PROTEIN"/>
    <property type="match status" value="1"/>
</dbReference>
<organism evidence="4 5">
    <name type="scientific">Ilex paraguariensis</name>
    <name type="common">yerba mate</name>
    <dbReference type="NCBI Taxonomy" id="185542"/>
    <lineage>
        <taxon>Eukaryota</taxon>
        <taxon>Viridiplantae</taxon>
        <taxon>Streptophyta</taxon>
        <taxon>Embryophyta</taxon>
        <taxon>Tracheophyta</taxon>
        <taxon>Spermatophyta</taxon>
        <taxon>Magnoliopsida</taxon>
        <taxon>eudicotyledons</taxon>
        <taxon>Gunneridae</taxon>
        <taxon>Pentapetalae</taxon>
        <taxon>asterids</taxon>
        <taxon>campanulids</taxon>
        <taxon>Aquifoliales</taxon>
        <taxon>Aquifoliaceae</taxon>
        <taxon>Ilex</taxon>
    </lineage>
</organism>
<keyword evidence="3" id="KW-0812">Transmembrane</keyword>
<evidence type="ECO:0000256" key="3">
    <source>
        <dbReference type="SAM" id="Phobius"/>
    </source>
</evidence>
<comment type="similarity">
    <text evidence="1">Belongs to the multi antimicrobial extrusion (MATE) (TC 2.A.66.1) family.</text>
</comment>
<dbReference type="InterPro" id="IPR002528">
    <property type="entry name" value="MATE_fam"/>
</dbReference>
<feature type="region of interest" description="Disordered" evidence="2">
    <location>
        <begin position="1"/>
        <end position="26"/>
    </location>
</feature>
<accession>A0ABC8RKP3</accession>
<keyword evidence="3" id="KW-1133">Transmembrane helix</keyword>
<sequence>MDTDEQKPGLETPFVSKSEENGAESKEGLNKDEIFMEAKKQLLLGGPLVISVMFVGHVGELALSGASMATSFASVTGFSFLIGLACALDTFCGQSYGAKQYHMLGIHTHRAMFVLLLISIPPACVWAITGHILEFLGQNPQISGETGGYPRFMIPTIFDMALLQCCWRYSSSLVY</sequence>
<protein>
    <submittedName>
        <fullName evidence="4">Uncharacterized protein</fullName>
    </submittedName>
</protein>